<feature type="transmembrane region" description="Helical" evidence="1">
    <location>
        <begin position="155"/>
        <end position="175"/>
    </location>
</feature>
<gene>
    <name evidence="2" type="ORF">AB5J53_39175</name>
</gene>
<sequence length="453" mass="47528">MSTAEDEAGHAAVGEAGRTAADAAGHTTAHETGYTAADAARHTVLGEAGRTAADAAGHTALGEAGRRVSTLELFFDLVFVFTLTQLTVLLTADLSFATAARVALIFVVLFWMYGAYAYLTNQVPPDRPSRRILLMLGMGAFLVCALAIPRAFDDGGVVFGLGFLAVVLVHSALYTRSHGRDVIWYAVPNSLAAVSVTAAGLYDGLAADGLWLFALVLQFVTPFLAEHGPRRRDGREAAFLRAQLGGLDPAHFVERHGLLLIVAFGESVIAIGIGVGDLPLTVGLFGGAFLALALAIALWWTYFVRDEHGAEAVFSATPPDRRWRLAMNAYYYAFLPMLLGIAFLAAGVKKSLGHLTEHLHTGPALALAGGVALFLAGDVAFRAVLRLFPVSFRAAAVPVTLATALLGINLSAVVELLALVGVLVAMLGAEARWSPCRAGAESPESPDSPAAVA</sequence>
<reference evidence="2" key="1">
    <citation type="submission" date="2024-07" db="EMBL/GenBank/DDBJ databases">
        <authorList>
            <person name="Yu S.T."/>
        </authorList>
    </citation>
    <scope>NUCLEOTIDE SEQUENCE</scope>
    <source>
        <strain evidence="2">R41</strain>
    </source>
</reference>
<feature type="transmembrane region" description="Helical" evidence="1">
    <location>
        <begin position="397"/>
        <end position="425"/>
    </location>
</feature>
<name>A0AB39RR31_9ACTN</name>
<evidence type="ECO:0000256" key="1">
    <source>
        <dbReference type="SAM" id="Phobius"/>
    </source>
</evidence>
<keyword evidence="1" id="KW-1133">Transmembrane helix</keyword>
<dbReference type="PANTHER" id="PTHR36840">
    <property type="entry name" value="BLL5714 PROTEIN"/>
    <property type="match status" value="1"/>
</dbReference>
<dbReference type="AlphaFoldDB" id="A0AB39RR31"/>
<dbReference type="InterPro" id="IPR010640">
    <property type="entry name" value="Low_temperature_requirement_A"/>
</dbReference>
<organism evidence="2">
    <name type="scientific">Streptomyces sp. R41</name>
    <dbReference type="NCBI Taxonomy" id="3238632"/>
    <lineage>
        <taxon>Bacteria</taxon>
        <taxon>Bacillati</taxon>
        <taxon>Actinomycetota</taxon>
        <taxon>Actinomycetes</taxon>
        <taxon>Kitasatosporales</taxon>
        <taxon>Streptomycetaceae</taxon>
        <taxon>Streptomyces</taxon>
    </lineage>
</organism>
<feature type="transmembrane region" description="Helical" evidence="1">
    <location>
        <begin position="98"/>
        <end position="119"/>
    </location>
</feature>
<keyword evidence="1" id="KW-0472">Membrane</keyword>
<dbReference type="EMBL" id="CP163443">
    <property type="protein sequence ID" value="XDQ57280.1"/>
    <property type="molecule type" value="Genomic_DNA"/>
</dbReference>
<proteinExistence type="predicted"/>
<feature type="transmembrane region" description="Helical" evidence="1">
    <location>
        <begin position="182"/>
        <end position="202"/>
    </location>
</feature>
<feature type="transmembrane region" description="Helical" evidence="1">
    <location>
        <begin position="257"/>
        <end position="276"/>
    </location>
</feature>
<accession>A0AB39RR31</accession>
<feature type="transmembrane region" description="Helical" evidence="1">
    <location>
        <begin position="73"/>
        <end position="92"/>
    </location>
</feature>
<protein>
    <submittedName>
        <fullName evidence="2">Low temperature requirement protein A</fullName>
    </submittedName>
</protein>
<feature type="transmembrane region" description="Helical" evidence="1">
    <location>
        <begin position="325"/>
        <end position="345"/>
    </location>
</feature>
<dbReference type="PANTHER" id="PTHR36840:SF1">
    <property type="entry name" value="BLL5714 PROTEIN"/>
    <property type="match status" value="1"/>
</dbReference>
<dbReference type="RefSeq" id="WP_369250349.1">
    <property type="nucleotide sequence ID" value="NZ_CP163443.1"/>
</dbReference>
<keyword evidence="1" id="KW-0812">Transmembrane</keyword>
<feature type="transmembrane region" description="Helical" evidence="1">
    <location>
        <begin position="282"/>
        <end position="304"/>
    </location>
</feature>
<feature type="transmembrane region" description="Helical" evidence="1">
    <location>
        <begin position="365"/>
        <end position="385"/>
    </location>
</feature>
<dbReference type="Pfam" id="PF06772">
    <property type="entry name" value="LtrA"/>
    <property type="match status" value="1"/>
</dbReference>
<evidence type="ECO:0000313" key="2">
    <source>
        <dbReference type="EMBL" id="XDQ57280.1"/>
    </source>
</evidence>
<feature type="transmembrane region" description="Helical" evidence="1">
    <location>
        <begin position="131"/>
        <end position="149"/>
    </location>
</feature>
<feature type="transmembrane region" description="Helical" evidence="1">
    <location>
        <begin position="208"/>
        <end position="225"/>
    </location>
</feature>